<dbReference type="InParanoid" id="G4YLG4"/>
<dbReference type="GeneID" id="20641210"/>
<sequence length="151" mass="15703">MAPPKSRASDTVGRESLPMTNAAIDTVAPSTPALRPALTPLAGTACYKPAAQTEPRVALCLATLTRHLQREAVTEIFLVSTTSAMLGIDSMADDAISAAASLHRACTFCCLSWAKRAASCSYLALQRQHSPPPLGAGAGALACHRLISCAR</sequence>
<dbReference type="Proteomes" id="UP000002640">
    <property type="component" value="Unassembled WGS sequence"/>
</dbReference>
<accession>G4YLG4</accession>
<gene>
    <name evidence="1" type="ORF">PHYSODRAFT_295166</name>
</gene>
<protein>
    <submittedName>
        <fullName evidence="1">Uncharacterized protein</fullName>
    </submittedName>
</protein>
<organism evidence="1 2">
    <name type="scientific">Phytophthora sojae (strain P6497)</name>
    <name type="common">Soybean stem and root rot agent</name>
    <name type="synonym">Phytophthora megasperma f. sp. glycines</name>
    <dbReference type="NCBI Taxonomy" id="1094619"/>
    <lineage>
        <taxon>Eukaryota</taxon>
        <taxon>Sar</taxon>
        <taxon>Stramenopiles</taxon>
        <taxon>Oomycota</taxon>
        <taxon>Peronosporomycetes</taxon>
        <taxon>Peronosporales</taxon>
        <taxon>Peronosporaceae</taxon>
        <taxon>Phytophthora</taxon>
    </lineage>
</organism>
<dbReference type="RefSeq" id="XP_009517613.1">
    <property type="nucleotide sequence ID" value="XM_009519318.1"/>
</dbReference>
<name>G4YLG4_PHYSP</name>
<dbReference type="AlphaFoldDB" id="G4YLG4"/>
<dbReference type="KEGG" id="psoj:PHYSODRAFT_295166"/>
<reference evidence="1 2" key="1">
    <citation type="journal article" date="2006" name="Science">
        <title>Phytophthora genome sequences uncover evolutionary origins and mechanisms of pathogenesis.</title>
        <authorList>
            <person name="Tyler B.M."/>
            <person name="Tripathy S."/>
            <person name="Zhang X."/>
            <person name="Dehal P."/>
            <person name="Jiang R.H."/>
            <person name="Aerts A."/>
            <person name="Arredondo F.D."/>
            <person name="Baxter L."/>
            <person name="Bensasson D."/>
            <person name="Beynon J.L."/>
            <person name="Chapman J."/>
            <person name="Damasceno C.M."/>
            <person name="Dorrance A.E."/>
            <person name="Dou D."/>
            <person name="Dickerman A.W."/>
            <person name="Dubchak I.L."/>
            <person name="Garbelotto M."/>
            <person name="Gijzen M."/>
            <person name="Gordon S.G."/>
            <person name="Govers F."/>
            <person name="Grunwald N.J."/>
            <person name="Huang W."/>
            <person name="Ivors K.L."/>
            <person name="Jones R.W."/>
            <person name="Kamoun S."/>
            <person name="Krampis K."/>
            <person name="Lamour K.H."/>
            <person name="Lee M.K."/>
            <person name="McDonald W.H."/>
            <person name="Medina M."/>
            <person name="Meijer H.J."/>
            <person name="Nordberg E.K."/>
            <person name="Maclean D.J."/>
            <person name="Ospina-Giraldo M.D."/>
            <person name="Morris P.F."/>
            <person name="Phuntumart V."/>
            <person name="Putnam N.H."/>
            <person name="Rash S."/>
            <person name="Rose J.K."/>
            <person name="Sakihama Y."/>
            <person name="Salamov A.A."/>
            <person name="Savidor A."/>
            <person name="Scheuring C.F."/>
            <person name="Smith B.M."/>
            <person name="Sobral B.W."/>
            <person name="Terry A."/>
            <person name="Torto-Alalibo T.A."/>
            <person name="Win J."/>
            <person name="Xu Z."/>
            <person name="Zhang H."/>
            <person name="Grigoriev I.V."/>
            <person name="Rokhsar D.S."/>
            <person name="Boore J.L."/>
        </authorList>
    </citation>
    <scope>NUCLEOTIDE SEQUENCE [LARGE SCALE GENOMIC DNA]</scope>
    <source>
        <strain evidence="1 2">P6497</strain>
    </source>
</reference>
<keyword evidence="2" id="KW-1185">Reference proteome</keyword>
<dbReference type="EMBL" id="JH159151">
    <property type="protein sequence ID" value="EGZ30338.1"/>
    <property type="molecule type" value="Genomic_DNA"/>
</dbReference>
<evidence type="ECO:0000313" key="2">
    <source>
        <dbReference type="Proteomes" id="UP000002640"/>
    </source>
</evidence>
<proteinExistence type="predicted"/>
<evidence type="ECO:0000313" key="1">
    <source>
        <dbReference type="EMBL" id="EGZ30338.1"/>
    </source>
</evidence>